<feature type="compositionally biased region" description="Basic and acidic residues" evidence="1">
    <location>
        <begin position="105"/>
        <end position="116"/>
    </location>
</feature>
<name>A0ABV5FYA3_9MICC</name>
<evidence type="ECO:0000256" key="1">
    <source>
        <dbReference type="SAM" id="MobiDB-lite"/>
    </source>
</evidence>
<gene>
    <name evidence="2" type="ORF">ACFFX0_10840</name>
</gene>
<accession>A0ABV5FYA3</accession>
<feature type="region of interest" description="Disordered" evidence="1">
    <location>
        <begin position="57"/>
        <end position="116"/>
    </location>
</feature>
<proteinExistence type="predicted"/>
<evidence type="ECO:0000313" key="3">
    <source>
        <dbReference type="Proteomes" id="UP001589575"/>
    </source>
</evidence>
<evidence type="ECO:0008006" key="4">
    <source>
        <dbReference type="Google" id="ProtNLM"/>
    </source>
</evidence>
<sequence>MLVLQTDAEHCVRQCFTDRALDLDDTFLLSHVLHLRCARLQASARAVHPRRRRLEYPTSVGRMKPGGDVSGCPPGRNPGVPREFRRNSPGHGAPQRQPAINTTGFEHRSEIHPRQS</sequence>
<comment type="caution">
    <text evidence="2">The sequence shown here is derived from an EMBL/GenBank/DDBJ whole genome shotgun (WGS) entry which is preliminary data.</text>
</comment>
<dbReference type="Proteomes" id="UP001589575">
    <property type="component" value="Unassembled WGS sequence"/>
</dbReference>
<keyword evidence="3" id="KW-1185">Reference proteome</keyword>
<reference evidence="2 3" key="1">
    <citation type="submission" date="2024-09" db="EMBL/GenBank/DDBJ databases">
        <authorList>
            <person name="Sun Q."/>
            <person name="Mori K."/>
        </authorList>
    </citation>
    <scope>NUCLEOTIDE SEQUENCE [LARGE SCALE GENOMIC DNA]</scope>
    <source>
        <strain evidence="2 3">CCM 7609</strain>
    </source>
</reference>
<organism evidence="2 3">
    <name type="scientific">Citricoccus parietis</name>
    <dbReference type="NCBI Taxonomy" id="592307"/>
    <lineage>
        <taxon>Bacteria</taxon>
        <taxon>Bacillati</taxon>
        <taxon>Actinomycetota</taxon>
        <taxon>Actinomycetes</taxon>
        <taxon>Micrococcales</taxon>
        <taxon>Micrococcaceae</taxon>
        <taxon>Citricoccus</taxon>
    </lineage>
</organism>
<protein>
    <recommendedName>
        <fullName evidence="4">PIN domain-containing protein</fullName>
    </recommendedName>
</protein>
<dbReference type="EMBL" id="JBHMFI010000001">
    <property type="protein sequence ID" value="MFB9071670.1"/>
    <property type="molecule type" value="Genomic_DNA"/>
</dbReference>
<evidence type="ECO:0000313" key="2">
    <source>
        <dbReference type="EMBL" id="MFB9071670.1"/>
    </source>
</evidence>